<dbReference type="InterPro" id="IPR050272">
    <property type="entry name" value="Isochorismatase-like_hydrls"/>
</dbReference>
<dbReference type="PANTHER" id="PTHR43540:SF3">
    <property type="entry name" value="ENTEROBACTIN SYNTHASE COMPONENT B"/>
    <property type="match status" value="1"/>
</dbReference>
<gene>
    <name evidence="3" type="primary">ehpB</name>
    <name evidence="4" type="ORF">GKC49_13465</name>
</gene>
<dbReference type="Gene3D" id="3.40.50.850">
    <property type="entry name" value="Isochorismatase-like"/>
    <property type="match status" value="1"/>
</dbReference>
<dbReference type="CDD" id="cd01013">
    <property type="entry name" value="isochorismatase"/>
    <property type="match status" value="1"/>
</dbReference>
<dbReference type="InterPro" id="IPR036380">
    <property type="entry name" value="Isochorismatase-like_sf"/>
</dbReference>
<dbReference type="Pfam" id="PF00857">
    <property type="entry name" value="Isochorismatase"/>
    <property type="match status" value="1"/>
</dbReference>
<protein>
    <submittedName>
        <fullName evidence="3">EhpB</fullName>
    </submittedName>
    <submittedName>
        <fullName evidence="4">Isochorismatase family protein</fullName>
    </submittedName>
</protein>
<dbReference type="PANTHER" id="PTHR43540">
    <property type="entry name" value="PEROXYUREIDOACRYLATE/UREIDOACRYLATE AMIDOHYDROLASE-RELATED"/>
    <property type="match status" value="1"/>
</dbReference>
<feature type="domain" description="Isochorismatase-like" evidence="2">
    <location>
        <begin position="32"/>
        <end position="203"/>
    </location>
</feature>
<evidence type="ECO:0000313" key="3">
    <source>
        <dbReference type="EMBL" id="AAN40891.1"/>
    </source>
</evidence>
<accession>Q8GPH4</accession>
<dbReference type="EMBL" id="AF451953">
    <property type="protein sequence ID" value="AAN40891.1"/>
    <property type="molecule type" value="Genomic_DNA"/>
</dbReference>
<keyword evidence="1" id="KW-0378">Hydrolase</keyword>
<dbReference type="InterPro" id="IPR016291">
    <property type="entry name" value="Isochorismatase"/>
</dbReference>
<evidence type="ECO:0000259" key="2">
    <source>
        <dbReference type="Pfam" id="PF00857"/>
    </source>
</evidence>
<proteinExistence type="predicted"/>
<dbReference type="Proteomes" id="UP000461948">
    <property type="component" value="Unassembled WGS sequence"/>
</dbReference>
<dbReference type="GO" id="GO:0008908">
    <property type="term" value="F:isochorismatase activity"/>
    <property type="evidence" value="ECO:0007669"/>
    <property type="project" value="InterPro"/>
</dbReference>
<name>Q8GPH4_ENTAG</name>
<dbReference type="InterPro" id="IPR000868">
    <property type="entry name" value="Isochorismatase-like_dom"/>
</dbReference>
<sequence length="209" mass="23293">MYRTLKSESYSLSNIIIPDEQPLAWNIEPQRSALLVHDMQRYFVDALPCEPVDTVIHSISLILKWARINEIPVFYSAQPGGMTPEQRGLLNDLWGPGMRTTEDERKIITELTPSPGDTVLTKWRYSAFYRSPLAEMLKNDQRDSLIITGIYASVGISATAIDAFTQDIKPFVTADGIADFSLAGHQQAINYLADNCAKIISTDGVVNNV</sequence>
<dbReference type="PIRSF" id="PIRSF001111">
    <property type="entry name" value="Isochorismatase"/>
    <property type="match status" value="1"/>
</dbReference>
<dbReference type="AlphaFoldDB" id="Q8GPH4"/>
<organism evidence="3">
    <name type="scientific">Enterobacter agglomerans</name>
    <name type="common">Erwinia herbicola</name>
    <name type="synonym">Pantoea agglomerans</name>
    <dbReference type="NCBI Taxonomy" id="549"/>
    <lineage>
        <taxon>Bacteria</taxon>
        <taxon>Pseudomonadati</taxon>
        <taxon>Pseudomonadota</taxon>
        <taxon>Gammaproteobacteria</taxon>
        <taxon>Enterobacterales</taxon>
        <taxon>Erwiniaceae</taxon>
        <taxon>Pantoea</taxon>
        <taxon>Pantoea agglomerans group</taxon>
    </lineage>
</organism>
<dbReference type="EMBL" id="WKLC01000568">
    <property type="protein sequence ID" value="MSE16085.1"/>
    <property type="molecule type" value="Genomic_DNA"/>
</dbReference>
<evidence type="ECO:0000313" key="4">
    <source>
        <dbReference type="EMBL" id="MSE16085.1"/>
    </source>
</evidence>
<reference evidence="3" key="1">
    <citation type="journal article" date="2002" name="Mol. Microbiol.">
        <title>Characterization of a novel phenazine antibiotic gene cluster in Erwinia herbicola Eh1087.</title>
        <authorList>
            <person name="Giddens S.R."/>
            <person name="Feng Y."/>
            <person name="Mahanty H.K."/>
        </authorList>
    </citation>
    <scope>NUCLEOTIDE SEQUENCE</scope>
    <source>
        <strain evidence="3">Eh1087</strain>
    </source>
</reference>
<evidence type="ECO:0000313" key="5">
    <source>
        <dbReference type="Proteomes" id="UP000461948"/>
    </source>
</evidence>
<reference evidence="4 5" key="2">
    <citation type="submission" date="2019-11" db="EMBL/GenBank/DDBJ databases">
        <title>Draft Genome Sequence of Plant Growth-Promoting Rhizosphere-Associated Bacteria.</title>
        <authorList>
            <person name="Vasilyev I.Y."/>
            <person name="Radchenko V."/>
            <person name="Ilnitskaya E.V."/>
        </authorList>
    </citation>
    <scope>NUCLEOTIDE SEQUENCE [LARGE SCALE GENOMIC DNA]</scope>
    <source>
        <strain evidence="4 5">VRA_MhP_f</strain>
    </source>
</reference>
<dbReference type="PRINTS" id="PR01398">
    <property type="entry name" value="ISCHRISMTASE"/>
</dbReference>
<evidence type="ECO:0000256" key="1">
    <source>
        <dbReference type="ARBA" id="ARBA00022801"/>
    </source>
</evidence>
<dbReference type="SUPFAM" id="SSF52499">
    <property type="entry name" value="Isochorismatase-like hydrolases"/>
    <property type="match status" value="1"/>
</dbReference>
<dbReference type="RefSeq" id="WP_033774121.1">
    <property type="nucleotide sequence ID" value="NZ_CP034471.1"/>
</dbReference>